<gene>
    <name evidence="3" type="ORF">MCOR_34932</name>
</gene>
<keyword evidence="4" id="KW-1185">Reference proteome</keyword>
<proteinExistence type="predicted"/>
<dbReference type="PROSITE" id="PS50835">
    <property type="entry name" value="IG_LIKE"/>
    <property type="match status" value="1"/>
</dbReference>
<keyword evidence="1" id="KW-0472">Membrane</keyword>
<evidence type="ECO:0000313" key="3">
    <source>
        <dbReference type="EMBL" id="CAC5400781.1"/>
    </source>
</evidence>
<dbReference type="AlphaFoldDB" id="A0A6J8CZ08"/>
<dbReference type="InterPro" id="IPR013783">
    <property type="entry name" value="Ig-like_fold"/>
</dbReference>
<evidence type="ECO:0000256" key="1">
    <source>
        <dbReference type="SAM" id="Phobius"/>
    </source>
</evidence>
<dbReference type="SMART" id="SM00409">
    <property type="entry name" value="IG"/>
    <property type="match status" value="2"/>
</dbReference>
<dbReference type="InterPro" id="IPR007110">
    <property type="entry name" value="Ig-like_dom"/>
</dbReference>
<evidence type="ECO:0000313" key="4">
    <source>
        <dbReference type="Proteomes" id="UP000507470"/>
    </source>
</evidence>
<dbReference type="PANTHER" id="PTHR46013">
    <property type="entry name" value="VASCULAR CELL ADHESION MOLECULE 1"/>
    <property type="match status" value="1"/>
</dbReference>
<organism evidence="3 4">
    <name type="scientific">Mytilus coruscus</name>
    <name type="common">Sea mussel</name>
    <dbReference type="NCBI Taxonomy" id="42192"/>
    <lineage>
        <taxon>Eukaryota</taxon>
        <taxon>Metazoa</taxon>
        <taxon>Spiralia</taxon>
        <taxon>Lophotrochozoa</taxon>
        <taxon>Mollusca</taxon>
        <taxon>Bivalvia</taxon>
        <taxon>Autobranchia</taxon>
        <taxon>Pteriomorphia</taxon>
        <taxon>Mytilida</taxon>
        <taxon>Mytiloidea</taxon>
        <taxon>Mytilidae</taxon>
        <taxon>Mytilinae</taxon>
        <taxon>Mytilus</taxon>
    </lineage>
</organism>
<dbReference type="EMBL" id="CACVKT020006320">
    <property type="protein sequence ID" value="CAC5400781.1"/>
    <property type="molecule type" value="Genomic_DNA"/>
</dbReference>
<dbReference type="InterPro" id="IPR036179">
    <property type="entry name" value="Ig-like_dom_sf"/>
</dbReference>
<feature type="transmembrane region" description="Helical" evidence="1">
    <location>
        <begin position="443"/>
        <end position="465"/>
    </location>
</feature>
<dbReference type="SUPFAM" id="SSF48726">
    <property type="entry name" value="Immunoglobulin"/>
    <property type="match status" value="2"/>
</dbReference>
<name>A0A6J8CZ08_MYTCO</name>
<accession>A0A6J8CZ08</accession>
<feature type="domain" description="Ig-like" evidence="2">
    <location>
        <begin position="206"/>
        <end position="280"/>
    </location>
</feature>
<dbReference type="Gene3D" id="2.60.40.10">
    <property type="entry name" value="Immunoglobulins"/>
    <property type="match status" value="2"/>
</dbReference>
<dbReference type="PANTHER" id="PTHR46013:SF4">
    <property type="entry name" value="B-CELL RECEPTOR CD22-RELATED"/>
    <property type="match status" value="1"/>
</dbReference>
<dbReference type="InterPro" id="IPR003599">
    <property type="entry name" value="Ig_sub"/>
</dbReference>
<keyword evidence="1" id="KW-0812">Transmembrane</keyword>
<dbReference type="OrthoDB" id="10312874at2759"/>
<protein>
    <recommendedName>
        <fullName evidence="2">Ig-like domain-containing protein</fullName>
    </recommendedName>
</protein>
<evidence type="ECO:0000259" key="2">
    <source>
        <dbReference type="PROSITE" id="PS50835"/>
    </source>
</evidence>
<keyword evidence="1" id="KW-1133">Transmembrane helix</keyword>
<reference evidence="3 4" key="1">
    <citation type="submission" date="2020-06" db="EMBL/GenBank/DDBJ databases">
        <authorList>
            <person name="Li R."/>
            <person name="Bekaert M."/>
        </authorList>
    </citation>
    <scope>NUCLEOTIDE SEQUENCE [LARGE SCALE GENOMIC DNA]</scope>
    <source>
        <strain evidence="4">wild</strain>
    </source>
</reference>
<dbReference type="Proteomes" id="UP000507470">
    <property type="component" value="Unassembled WGS sequence"/>
</dbReference>
<sequence length="576" mass="64873">MANRYLNVTEGSTAVLKCPTKPVYTWSDAQNNDIYTLNDRINHELNISNKMSLDDDRNLLINDFAKDNARTYRCSTDDKGIPVWYDFNIRLIFKPIFYKNDRNITLSSVVGNVTNISLDVNSYPTPTVSWGTGNGGTLGNWKVSTWSNDTSIHRLTSSVLLTARDQFGLYRGVIRNSEGSIDICIRLVEENIVDVQPKHVVCNTTQTVKLRCKIKNVESSFPTFIWNHYLNGVRIRRLNGDDHNNVSVLSITYCSYQDVGDYSCTVAYKGRNMTSTAYVIVQGAPVIIKQDVIADSSNVTLSVTYISEPPLMYLIWFINDENVNESNASDHSDVIIQSTKVDVPVNYYKTPIIRNVHQSKLSFSRAVVSHMDTISCHLKNFIGSREPLFEANMLTITINNKEISNIIYVGTTELESIRDDITVSSDFNGLDNEQAGVSMNKSIFIYVAVLCAGVLTTIIIVAAVVRKYVKQKLSVDLTPSNRTLANRQYESPEEDDASETLNQSQYAEIDDVSYHSVTRRDYSLDNVQEYIEMNGVVNNDPICLNTQCYEDIRDSLELHAIDCTNTNVTDIKQAAI</sequence>